<gene>
    <name evidence="2" type="ORF">HMN09_01083600</name>
</gene>
<evidence type="ECO:0000313" key="3">
    <source>
        <dbReference type="Proteomes" id="UP000613580"/>
    </source>
</evidence>
<name>A0A8H6SC12_MYCCL</name>
<dbReference type="EMBL" id="JACAZE010000017">
    <property type="protein sequence ID" value="KAF7296153.1"/>
    <property type="molecule type" value="Genomic_DNA"/>
</dbReference>
<feature type="region of interest" description="Disordered" evidence="1">
    <location>
        <begin position="1"/>
        <end position="45"/>
    </location>
</feature>
<reference evidence="2" key="1">
    <citation type="submission" date="2020-05" db="EMBL/GenBank/DDBJ databases">
        <title>Mycena genomes resolve the evolution of fungal bioluminescence.</title>
        <authorList>
            <person name="Tsai I.J."/>
        </authorList>
    </citation>
    <scope>NUCLEOTIDE SEQUENCE</scope>
    <source>
        <strain evidence="2">110903Hualien_Pintung</strain>
    </source>
</reference>
<keyword evidence="3" id="KW-1185">Reference proteome</keyword>
<evidence type="ECO:0000313" key="2">
    <source>
        <dbReference type="EMBL" id="KAF7296153.1"/>
    </source>
</evidence>
<feature type="compositionally biased region" description="Polar residues" evidence="1">
    <location>
        <begin position="32"/>
        <end position="41"/>
    </location>
</feature>
<protein>
    <submittedName>
        <fullName evidence="2">Uncharacterized protein</fullName>
    </submittedName>
</protein>
<accession>A0A8H6SC12</accession>
<dbReference type="AlphaFoldDB" id="A0A8H6SC12"/>
<organism evidence="2 3">
    <name type="scientific">Mycena chlorophos</name>
    <name type="common">Agaric fungus</name>
    <name type="synonym">Agaricus chlorophos</name>
    <dbReference type="NCBI Taxonomy" id="658473"/>
    <lineage>
        <taxon>Eukaryota</taxon>
        <taxon>Fungi</taxon>
        <taxon>Dikarya</taxon>
        <taxon>Basidiomycota</taxon>
        <taxon>Agaricomycotina</taxon>
        <taxon>Agaricomycetes</taxon>
        <taxon>Agaricomycetidae</taxon>
        <taxon>Agaricales</taxon>
        <taxon>Marasmiineae</taxon>
        <taxon>Mycenaceae</taxon>
        <taxon>Mycena</taxon>
    </lineage>
</organism>
<feature type="region of interest" description="Disordered" evidence="1">
    <location>
        <begin position="159"/>
        <end position="207"/>
    </location>
</feature>
<proteinExistence type="predicted"/>
<comment type="caution">
    <text evidence="2">The sequence shown here is derived from an EMBL/GenBank/DDBJ whole genome shotgun (WGS) entry which is preliminary data.</text>
</comment>
<evidence type="ECO:0000256" key="1">
    <source>
        <dbReference type="SAM" id="MobiDB-lite"/>
    </source>
</evidence>
<dbReference type="Proteomes" id="UP000613580">
    <property type="component" value="Unassembled WGS sequence"/>
</dbReference>
<feature type="compositionally biased region" description="Acidic residues" evidence="1">
    <location>
        <begin position="180"/>
        <end position="194"/>
    </location>
</feature>
<feature type="compositionally biased region" description="Polar residues" evidence="1">
    <location>
        <begin position="196"/>
        <end position="205"/>
    </location>
</feature>
<sequence length="388" mass="43118">MGRLNAPRGTSTAENQSRKSSRKATASRTKFTKANSQSRGSRAQLPRAARARARFLYHECHLSCPDIALELGSSESVVRGAILNKYKEPDDVARDGWYISEEFRAKYIVYRDPTPPPVEPRSSQAEQEVTAKLPARDSLIKIEALEIRMPVHDNEHLDVDMDTEETGPGTLRSSPVSEHETEEDEQRISDEDDGAQTHSTRSPTPSVRDFEDLYNLQCLLHTVDPGADLELQHHLALFISQGLDADALRALPHWPHADARAVLQRLLGRTAARPMGLLEFPLLELQSALHESYRAAGNAPLPLPAAPPAAAPPSVLHFLASPMPHVSLARHHALFLSKGITTVAHLKRLAKRWDTYRDMFAEADPKMSPFESVVLEMGLERLREGLEA</sequence>